<feature type="domain" description="TrwC relaxase" evidence="1">
    <location>
        <begin position="2"/>
        <end position="37"/>
    </location>
</feature>
<organism evidence="2 3">
    <name type="scientific">Brumicola pallidula DSM 14239 = ACAM 615</name>
    <dbReference type="NCBI Taxonomy" id="1121922"/>
    <lineage>
        <taxon>Bacteria</taxon>
        <taxon>Pseudomonadati</taxon>
        <taxon>Pseudomonadota</taxon>
        <taxon>Gammaproteobacteria</taxon>
        <taxon>Alteromonadales</taxon>
        <taxon>Alteromonadaceae</taxon>
        <taxon>Brumicola</taxon>
    </lineage>
</organism>
<comment type="caution">
    <text evidence="2">The sequence shown here is derived from an EMBL/GenBank/DDBJ whole genome shotgun (WGS) entry which is preliminary data.</text>
</comment>
<dbReference type="STRING" id="1121922.GCA_000428905_00883"/>
<dbReference type="InterPro" id="IPR014862">
    <property type="entry name" value="TrwC"/>
</dbReference>
<gene>
    <name evidence="2" type="ORF">GPAL_3528</name>
</gene>
<sequence length="40" mass="4568">MVKTMGFFAAMFEHCTSRANDMQLHIHLVIANLTFVEGQK</sequence>
<evidence type="ECO:0000259" key="1">
    <source>
        <dbReference type="Pfam" id="PF08751"/>
    </source>
</evidence>
<dbReference type="Proteomes" id="UP000006251">
    <property type="component" value="Unassembled WGS sequence"/>
</dbReference>
<keyword evidence="3" id="KW-1185">Reference proteome</keyword>
<dbReference type="AlphaFoldDB" id="K6YCC0"/>
<accession>K6YCC0</accession>
<dbReference type="SUPFAM" id="SSF55464">
    <property type="entry name" value="Origin of replication-binding domain, RBD-like"/>
    <property type="match status" value="1"/>
</dbReference>
<proteinExistence type="predicted"/>
<reference evidence="3" key="1">
    <citation type="journal article" date="2014" name="Environ. Microbiol.">
        <title>Comparative genomics of the marine bacterial genus Glaciecola reveals the high degree of genomic diversity and genomic characteristic for cold adaptation.</title>
        <authorList>
            <person name="Qin Q.L."/>
            <person name="Xie B.B."/>
            <person name="Yu Y."/>
            <person name="Shu Y.L."/>
            <person name="Rong J.C."/>
            <person name="Zhang Y.J."/>
            <person name="Zhao D.L."/>
            <person name="Chen X.L."/>
            <person name="Zhang X.Y."/>
            <person name="Chen B."/>
            <person name="Zhou B.C."/>
            <person name="Zhang Y.Z."/>
        </authorList>
    </citation>
    <scope>NUCLEOTIDE SEQUENCE [LARGE SCALE GENOMIC DNA]</scope>
    <source>
        <strain evidence="3">ACAM 615</strain>
    </source>
</reference>
<evidence type="ECO:0000313" key="3">
    <source>
        <dbReference type="Proteomes" id="UP000006251"/>
    </source>
</evidence>
<protein>
    <recommendedName>
        <fullName evidence="1">TrwC relaxase domain-containing protein</fullName>
    </recommendedName>
</protein>
<dbReference type="Pfam" id="PF08751">
    <property type="entry name" value="TrwC"/>
    <property type="match status" value="1"/>
</dbReference>
<evidence type="ECO:0000313" key="2">
    <source>
        <dbReference type="EMBL" id="GAC30374.1"/>
    </source>
</evidence>
<dbReference type="EMBL" id="BAEQ01000055">
    <property type="protein sequence ID" value="GAC30374.1"/>
    <property type="molecule type" value="Genomic_DNA"/>
</dbReference>
<name>K6YCC0_9ALTE</name>